<accession>A0A2P4XAZ0</accession>
<dbReference type="Proteomes" id="UP000237271">
    <property type="component" value="Unassembled WGS sequence"/>
</dbReference>
<dbReference type="InterPro" id="IPR001584">
    <property type="entry name" value="Integrase_cat-core"/>
</dbReference>
<feature type="domain" description="Integrase catalytic" evidence="1">
    <location>
        <begin position="169"/>
        <end position="335"/>
    </location>
</feature>
<dbReference type="GO" id="GO:0015074">
    <property type="term" value="P:DNA integration"/>
    <property type="evidence" value="ECO:0007669"/>
    <property type="project" value="InterPro"/>
</dbReference>
<organism evidence="2 3">
    <name type="scientific">Phytophthora palmivora</name>
    <dbReference type="NCBI Taxonomy" id="4796"/>
    <lineage>
        <taxon>Eukaryota</taxon>
        <taxon>Sar</taxon>
        <taxon>Stramenopiles</taxon>
        <taxon>Oomycota</taxon>
        <taxon>Peronosporomycetes</taxon>
        <taxon>Peronosporales</taxon>
        <taxon>Peronosporaceae</taxon>
        <taxon>Phytophthora</taxon>
    </lineage>
</organism>
<dbReference type="PANTHER" id="PTHR42648:SF24">
    <property type="entry name" value="INTEGRASE CATALYTIC DOMAIN-CONTAINING PROTEIN"/>
    <property type="match status" value="1"/>
</dbReference>
<keyword evidence="3" id="KW-1185">Reference proteome</keyword>
<dbReference type="InterPro" id="IPR036397">
    <property type="entry name" value="RNaseH_sf"/>
</dbReference>
<gene>
    <name evidence="2" type="ORF">PHPALM_28095</name>
</gene>
<dbReference type="Pfam" id="PF25597">
    <property type="entry name" value="SH3_retrovirus"/>
    <property type="match status" value="1"/>
</dbReference>
<dbReference type="AlphaFoldDB" id="A0A2P4XAZ0"/>
<evidence type="ECO:0000313" key="3">
    <source>
        <dbReference type="Proteomes" id="UP000237271"/>
    </source>
</evidence>
<dbReference type="EMBL" id="NCKW01015510">
    <property type="protein sequence ID" value="POM62716.1"/>
    <property type="molecule type" value="Genomic_DNA"/>
</dbReference>
<dbReference type="InterPro" id="IPR039537">
    <property type="entry name" value="Retrotran_Ty1/copia-like"/>
</dbReference>
<reference evidence="2 3" key="1">
    <citation type="journal article" date="2017" name="Genome Biol. Evol.">
        <title>Phytophthora megakarya and P. palmivora, closely related causal agents of cacao black pod rot, underwent increases in genome sizes and gene numbers by different mechanisms.</title>
        <authorList>
            <person name="Ali S.S."/>
            <person name="Shao J."/>
            <person name="Lary D.J."/>
            <person name="Kronmiller B."/>
            <person name="Shen D."/>
            <person name="Strem M.D."/>
            <person name="Amoako-Attah I."/>
            <person name="Akrofi A.Y."/>
            <person name="Begoude B.A."/>
            <person name="Ten Hoopen G.M."/>
            <person name="Coulibaly K."/>
            <person name="Kebe B.I."/>
            <person name="Melnick R.L."/>
            <person name="Guiltinan M.J."/>
            <person name="Tyler B.M."/>
            <person name="Meinhardt L.W."/>
            <person name="Bailey B.A."/>
        </authorList>
    </citation>
    <scope>NUCLEOTIDE SEQUENCE [LARGE SCALE GENOMIC DNA]</scope>
    <source>
        <strain evidence="3">sbr112.9</strain>
    </source>
</reference>
<dbReference type="InterPro" id="IPR057670">
    <property type="entry name" value="SH3_retrovirus"/>
</dbReference>
<dbReference type="InterPro" id="IPR012337">
    <property type="entry name" value="RNaseH-like_sf"/>
</dbReference>
<evidence type="ECO:0000313" key="2">
    <source>
        <dbReference type="EMBL" id="POM62716.1"/>
    </source>
</evidence>
<protein>
    <recommendedName>
        <fullName evidence="1">Integrase catalytic domain-containing protein</fullName>
    </recommendedName>
</protein>
<dbReference type="InterPro" id="IPR025724">
    <property type="entry name" value="GAG-pre-integrase_dom"/>
</dbReference>
<sequence>MLDTGTRVHVCTTASAFGYLEKDNDRSFLDWKGGCANSDGVGIVRNGYGWVPTIPYTGCPEDRVMYFTHSDRPGQRLVSRKRQGRHWLDVYPAQTHSTMGAVTSKMNDSKLLLWHMRFAHQNIEAMRKMVESEMVKGMDSLTVADFEKPFHGLACQRAKQLRKAYKRQQGKRKKECFARLMSDISPVGVWTPGGNLYFQLIQDEASRFKWCYLLKTKGEADENVMALILQLEKDHVIKMFSSDQGREFINKTFEDFLLGHGIELLTTNAYTPEENCLVEKLNGTLMNKFRALLEAAQLPLCLWGEVLGYVVEVDNMSATKALNGITPFEKIWGTKPVVRDLHVCGSVVFHHIPKQKRRNKLEMRANPGIFLGYAKRSRLRKTFTWENPLSDVTSYFTKT</sequence>
<evidence type="ECO:0000259" key="1">
    <source>
        <dbReference type="PROSITE" id="PS50994"/>
    </source>
</evidence>
<comment type="caution">
    <text evidence="2">The sequence shown here is derived from an EMBL/GenBank/DDBJ whole genome shotgun (WGS) entry which is preliminary data.</text>
</comment>
<dbReference type="GO" id="GO:0003676">
    <property type="term" value="F:nucleic acid binding"/>
    <property type="evidence" value="ECO:0007669"/>
    <property type="project" value="InterPro"/>
</dbReference>
<dbReference type="SUPFAM" id="SSF53098">
    <property type="entry name" value="Ribonuclease H-like"/>
    <property type="match status" value="1"/>
</dbReference>
<dbReference type="PANTHER" id="PTHR42648">
    <property type="entry name" value="TRANSPOSASE, PUTATIVE-RELATED"/>
    <property type="match status" value="1"/>
</dbReference>
<name>A0A2P4XAZ0_9STRA</name>
<dbReference type="Gene3D" id="3.30.420.10">
    <property type="entry name" value="Ribonuclease H-like superfamily/Ribonuclease H"/>
    <property type="match status" value="1"/>
</dbReference>
<dbReference type="PROSITE" id="PS50994">
    <property type="entry name" value="INTEGRASE"/>
    <property type="match status" value="1"/>
</dbReference>
<proteinExistence type="predicted"/>
<dbReference type="Pfam" id="PF00665">
    <property type="entry name" value="rve"/>
    <property type="match status" value="1"/>
</dbReference>
<dbReference type="Pfam" id="PF13976">
    <property type="entry name" value="gag_pre-integrs"/>
    <property type="match status" value="1"/>
</dbReference>
<dbReference type="OrthoDB" id="113784at2759"/>